<proteinExistence type="predicted"/>
<comment type="caution">
    <text evidence="1">The sequence shown here is derived from an EMBL/GenBank/DDBJ whole genome shotgun (WGS) entry which is preliminary data.</text>
</comment>
<name>A0A1C0B238_9BACT</name>
<accession>A0A1C0B238</accession>
<gene>
    <name evidence="1" type="ORF">AAX29_02077</name>
</gene>
<organism evidence="1 2">
    <name type="scientific">Aliarcobacter thereius</name>
    <dbReference type="NCBI Taxonomy" id="544718"/>
    <lineage>
        <taxon>Bacteria</taxon>
        <taxon>Pseudomonadati</taxon>
        <taxon>Campylobacterota</taxon>
        <taxon>Epsilonproteobacteria</taxon>
        <taxon>Campylobacterales</taxon>
        <taxon>Arcobacteraceae</taxon>
        <taxon>Aliarcobacter</taxon>
    </lineage>
</organism>
<dbReference type="RefSeq" id="WP_165596150.1">
    <property type="nucleotide sequence ID" value="NZ_LCUJ01000017.1"/>
</dbReference>
<dbReference type="Proteomes" id="UP000093281">
    <property type="component" value="Unassembled WGS sequence"/>
</dbReference>
<sequence>MTKNILKQNSIEEQLIFKASVEKYKDDNWEATNSLTKFELNQIRWVVVTGTVY</sequence>
<evidence type="ECO:0000313" key="2">
    <source>
        <dbReference type="Proteomes" id="UP000093281"/>
    </source>
</evidence>
<dbReference type="AlphaFoldDB" id="A0A1C0B238"/>
<evidence type="ECO:0000313" key="1">
    <source>
        <dbReference type="EMBL" id="OCL94430.1"/>
    </source>
</evidence>
<dbReference type="EMBL" id="LCUJ01000017">
    <property type="protein sequence ID" value="OCL94430.1"/>
    <property type="molecule type" value="Genomic_DNA"/>
</dbReference>
<protein>
    <submittedName>
        <fullName evidence="1">Uncharacterized protein</fullName>
    </submittedName>
</protein>
<reference evidence="2" key="1">
    <citation type="submission" date="2015-05" db="EMBL/GenBank/DDBJ databases">
        <authorList>
            <person name="Rovetto F."/>
            <person name="Cocolin L."/>
            <person name="Illeghems K."/>
            <person name="Van Nieuwerburgh F."/>
            <person name="Houf K."/>
        </authorList>
    </citation>
    <scope>NUCLEOTIDE SEQUENCE [LARGE SCALE GENOMIC DNA]</scope>
    <source>
        <strain evidence="2">DU22</strain>
    </source>
</reference>